<reference evidence="3 4" key="1">
    <citation type="journal article" date="2016" name="Antonie Van Leeuwenhoek">
        <title>Denitratimonas tolerans gen. nov., sp. nov., a denitrifying bacterium isolated from a bioreactor for tannery wastewater treatment.</title>
        <authorList>
            <person name="Han S.I."/>
            <person name="Kim J.O."/>
            <person name="Lee Y.R."/>
            <person name="Ekpeghere K.I."/>
            <person name="Koh S.C."/>
            <person name="Whang K.S."/>
        </authorList>
    </citation>
    <scope>NUCLEOTIDE SEQUENCE [LARGE SCALE GENOMIC DNA]</scope>
    <source>
        <strain evidence="3 4">KACC 17565</strain>
    </source>
</reference>
<dbReference type="Gene3D" id="3.40.50.10610">
    <property type="entry name" value="ABC-type transport auxiliary lipoprotein component"/>
    <property type="match status" value="1"/>
</dbReference>
<evidence type="ECO:0000313" key="3">
    <source>
        <dbReference type="EMBL" id="MEJ1249691.1"/>
    </source>
</evidence>
<protein>
    <submittedName>
        <fullName evidence="3">ABC-type transport auxiliary lipoprotein family protein</fullName>
    </submittedName>
</protein>
<evidence type="ECO:0000313" key="4">
    <source>
        <dbReference type="Proteomes" id="UP001364472"/>
    </source>
</evidence>
<evidence type="ECO:0000256" key="1">
    <source>
        <dbReference type="SAM" id="SignalP"/>
    </source>
</evidence>
<sequence length="201" mass="20914">MIRWMFACAAFALAACSVLPAKRPVALYALSQPAPQDSARGRIDVRLAVARPQASGPLATAWILVRPVSGQIEVYPAAQWSEPLPGLVDNALVEAFEASGRFAGVERAASGLAHDVELATELRDFQIELEGGPVAVIRIKASLIDAARGEAVVSRVFETRAPAAARDAAAAVTALDAALADALAQLVAWVVAGHQDVATGN</sequence>
<proteinExistence type="predicted"/>
<name>A0AAW9R7J0_9GAMM</name>
<organism evidence="3 4">
    <name type="scientific">Denitratimonas tolerans</name>
    <dbReference type="NCBI Taxonomy" id="1338420"/>
    <lineage>
        <taxon>Bacteria</taxon>
        <taxon>Pseudomonadati</taxon>
        <taxon>Pseudomonadota</taxon>
        <taxon>Gammaproteobacteria</taxon>
        <taxon>Lysobacterales</taxon>
        <taxon>Lysobacteraceae</taxon>
        <taxon>Denitratimonas</taxon>
    </lineage>
</organism>
<dbReference type="Pfam" id="PF03886">
    <property type="entry name" value="ABC_trans_aux"/>
    <property type="match status" value="1"/>
</dbReference>
<dbReference type="EMBL" id="JBBDHC010000010">
    <property type="protein sequence ID" value="MEJ1249691.1"/>
    <property type="molecule type" value="Genomic_DNA"/>
</dbReference>
<dbReference type="RefSeq" id="WP_337335421.1">
    <property type="nucleotide sequence ID" value="NZ_JBBDHC010000010.1"/>
</dbReference>
<feature type="domain" description="ABC-type transport auxiliary lipoprotein component" evidence="2">
    <location>
        <begin position="28"/>
        <end position="186"/>
    </location>
</feature>
<dbReference type="SUPFAM" id="SSF159594">
    <property type="entry name" value="XCC0632-like"/>
    <property type="match status" value="1"/>
</dbReference>
<keyword evidence="4" id="KW-1185">Reference proteome</keyword>
<feature type="signal peptide" evidence="1">
    <location>
        <begin position="1"/>
        <end position="21"/>
    </location>
</feature>
<accession>A0AAW9R7J0</accession>
<comment type="caution">
    <text evidence="3">The sequence shown here is derived from an EMBL/GenBank/DDBJ whole genome shotgun (WGS) entry which is preliminary data.</text>
</comment>
<dbReference type="Proteomes" id="UP001364472">
    <property type="component" value="Unassembled WGS sequence"/>
</dbReference>
<keyword evidence="3" id="KW-0449">Lipoprotein</keyword>
<keyword evidence="1" id="KW-0732">Signal</keyword>
<dbReference type="AlphaFoldDB" id="A0AAW9R7J0"/>
<dbReference type="PROSITE" id="PS51257">
    <property type="entry name" value="PROKAR_LIPOPROTEIN"/>
    <property type="match status" value="1"/>
</dbReference>
<evidence type="ECO:0000259" key="2">
    <source>
        <dbReference type="Pfam" id="PF03886"/>
    </source>
</evidence>
<feature type="chain" id="PRO_5043522010" evidence="1">
    <location>
        <begin position="22"/>
        <end position="201"/>
    </location>
</feature>
<dbReference type="InterPro" id="IPR005586">
    <property type="entry name" value="ABC_trans_aux"/>
</dbReference>
<gene>
    <name evidence="3" type="ORF">WB794_08415</name>
</gene>